<feature type="region of interest" description="Disordered" evidence="4">
    <location>
        <begin position="19"/>
        <end position="38"/>
    </location>
</feature>
<accession>A0A9D5CAN6</accession>
<feature type="region of interest" description="Disordered" evidence="4">
    <location>
        <begin position="64"/>
        <end position="87"/>
    </location>
</feature>
<evidence type="ECO:0000313" key="6">
    <source>
        <dbReference type="Proteomes" id="UP001085076"/>
    </source>
</evidence>
<evidence type="ECO:0000256" key="3">
    <source>
        <dbReference type="PROSITE-ProRule" id="PRU01191"/>
    </source>
</evidence>
<gene>
    <name evidence="5" type="ORF">J5N97_021797</name>
</gene>
<proteinExistence type="inferred from homology"/>
<evidence type="ECO:0000256" key="4">
    <source>
        <dbReference type="SAM" id="MobiDB-lite"/>
    </source>
</evidence>
<dbReference type="Pfam" id="PF03514">
    <property type="entry name" value="GRAS"/>
    <property type="match status" value="1"/>
</dbReference>
<protein>
    <recommendedName>
        <fullName evidence="7">Scarecrow-like protein 8</fullName>
    </recommendedName>
</protein>
<keyword evidence="2" id="KW-0804">Transcription</keyword>
<evidence type="ECO:0000256" key="2">
    <source>
        <dbReference type="ARBA" id="ARBA00023163"/>
    </source>
</evidence>
<evidence type="ECO:0000256" key="1">
    <source>
        <dbReference type="ARBA" id="ARBA00023015"/>
    </source>
</evidence>
<reference evidence="5" key="1">
    <citation type="submission" date="2021-03" db="EMBL/GenBank/DDBJ databases">
        <authorList>
            <person name="Li Z."/>
            <person name="Yang C."/>
        </authorList>
    </citation>
    <scope>NUCLEOTIDE SEQUENCE</scope>
    <source>
        <strain evidence="5">Dzin_1.0</strain>
        <tissue evidence="5">Leaf</tissue>
    </source>
</reference>
<feature type="compositionally biased region" description="Polar residues" evidence="4">
    <location>
        <begin position="132"/>
        <end position="150"/>
    </location>
</feature>
<evidence type="ECO:0008006" key="7">
    <source>
        <dbReference type="Google" id="ProtNLM"/>
    </source>
</evidence>
<feature type="compositionally biased region" description="Low complexity" evidence="4">
    <location>
        <begin position="67"/>
        <end position="87"/>
    </location>
</feature>
<reference evidence="5" key="2">
    <citation type="journal article" date="2022" name="Hortic Res">
        <title>The genome of Dioscorea zingiberensis sheds light on the biosynthesis, origin and evolution of the medicinally important diosgenin saponins.</title>
        <authorList>
            <person name="Li Y."/>
            <person name="Tan C."/>
            <person name="Li Z."/>
            <person name="Guo J."/>
            <person name="Li S."/>
            <person name="Chen X."/>
            <person name="Wang C."/>
            <person name="Dai X."/>
            <person name="Yang H."/>
            <person name="Song W."/>
            <person name="Hou L."/>
            <person name="Xu J."/>
            <person name="Tong Z."/>
            <person name="Xu A."/>
            <person name="Yuan X."/>
            <person name="Wang W."/>
            <person name="Yang Q."/>
            <person name="Chen L."/>
            <person name="Sun Z."/>
            <person name="Wang K."/>
            <person name="Pan B."/>
            <person name="Chen J."/>
            <person name="Bao Y."/>
            <person name="Liu F."/>
            <person name="Qi X."/>
            <person name="Gang D.R."/>
            <person name="Wen J."/>
            <person name="Li J."/>
        </authorList>
    </citation>
    <scope>NUCLEOTIDE SEQUENCE</scope>
    <source>
        <strain evidence="5">Dzin_1.0</strain>
    </source>
</reference>
<dbReference type="InterPro" id="IPR005202">
    <property type="entry name" value="TF_GRAS"/>
</dbReference>
<dbReference type="AlphaFoldDB" id="A0A9D5CAN6"/>
<comment type="caution">
    <text evidence="3">Lacks conserved residue(s) required for the propagation of feature annotation.</text>
</comment>
<comment type="caution">
    <text evidence="5">The sequence shown here is derived from an EMBL/GenBank/DDBJ whole genome shotgun (WGS) entry which is preliminary data.</text>
</comment>
<feature type="compositionally biased region" description="Low complexity" evidence="4">
    <location>
        <begin position="158"/>
        <end position="177"/>
    </location>
</feature>
<name>A0A9D5CAN6_9LILI</name>
<dbReference type="Proteomes" id="UP001085076">
    <property type="component" value="Miscellaneous, Linkage group lg06"/>
</dbReference>
<evidence type="ECO:0000313" key="5">
    <source>
        <dbReference type="EMBL" id="KAJ0968920.1"/>
    </source>
</evidence>
<feature type="region of interest" description="Disordered" evidence="4">
    <location>
        <begin position="121"/>
        <end position="178"/>
    </location>
</feature>
<keyword evidence="1" id="KW-0805">Transcription regulation</keyword>
<dbReference type="PANTHER" id="PTHR31636">
    <property type="entry name" value="OSJNBA0084A10.13 PROTEIN-RELATED"/>
    <property type="match status" value="1"/>
</dbReference>
<feature type="short sequence motif" description="VHIID" evidence="3">
    <location>
        <begin position="286"/>
        <end position="290"/>
    </location>
</feature>
<dbReference type="PROSITE" id="PS50985">
    <property type="entry name" value="GRAS"/>
    <property type="match status" value="1"/>
</dbReference>
<feature type="compositionally biased region" description="Low complexity" evidence="4">
    <location>
        <begin position="29"/>
        <end position="38"/>
    </location>
</feature>
<keyword evidence="6" id="KW-1185">Reference proteome</keyword>
<feature type="region of interest" description="SAW" evidence="3">
    <location>
        <begin position="481"/>
        <end position="557"/>
    </location>
</feature>
<sequence length="557" mass="59992">MASGYPGREYLLKRTLTEMERQHQHQHQHQQQQQQQLLQQQGMFLRSVKQKGVPLPVPLPLQTSPMSPLDLSSSGYGSSALCSSSSSSSGVGAQMGFSFPEPKTVIIRNSLEELERRLLLDDEEEEEEKGSENGSGVTNSEWSDTIQQLLSPVPLSPSPSSSASSSSGSSSAGSSSSRQLLLDTANAISDGNLETAAANLAQLKQAANPRGDPEQRLTAVMVSALMSRINPSATTGSHQQHPFAELCTMEHLAGAATIHEVSPVFKLGLVAANLAILDATRDHTKIHIVDFDVGQGVQYAALIHALTDHHRHKPPTVRITAVADPSLPFLAPHLNNNNNSNLKLVGEGLTRLAERAGVALRFNIVCGRPSELDRSALGCEPGEALAVNFAFLLSRVPDESVSPANPRDELLRRVKSLSPLIVVLVEQDMNTNTAPFAPRFAEACAHYGALLDSLHANAALDLTKRARVEACIARKATNAVARDGPERLERCEVFGKWRARMGMAGFTPNPLTSSVSDPVRARLNSLRPNPGFTLKEDSGGLCLGWHGRVLTVASAWR</sequence>
<dbReference type="EMBL" id="JAGGNH010000006">
    <property type="protein sequence ID" value="KAJ0968920.1"/>
    <property type="molecule type" value="Genomic_DNA"/>
</dbReference>
<comment type="similarity">
    <text evidence="3">Belongs to the GRAS family.</text>
</comment>
<dbReference type="OrthoDB" id="677896at2759"/>
<organism evidence="5 6">
    <name type="scientific">Dioscorea zingiberensis</name>
    <dbReference type="NCBI Taxonomy" id="325984"/>
    <lineage>
        <taxon>Eukaryota</taxon>
        <taxon>Viridiplantae</taxon>
        <taxon>Streptophyta</taxon>
        <taxon>Embryophyta</taxon>
        <taxon>Tracheophyta</taxon>
        <taxon>Spermatophyta</taxon>
        <taxon>Magnoliopsida</taxon>
        <taxon>Liliopsida</taxon>
        <taxon>Dioscoreales</taxon>
        <taxon>Dioscoreaceae</taxon>
        <taxon>Dioscorea</taxon>
    </lineage>
</organism>